<evidence type="ECO:0000313" key="1">
    <source>
        <dbReference type="EMBL" id="MBC8569022.1"/>
    </source>
</evidence>
<comment type="caution">
    <text evidence="1">The sequence shown here is derived from an EMBL/GenBank/DDBJ whole genome shotgun (WGS) entry which is preliminary data.</text>
</comment>
<dbReference type="InterPro" id="IPR027417">
    <property type="entry name" value="P-loop_NTPase"/>
</dbReference>
<sequence length="381" mass="43443">MEGKIRNLYPGGNTPDGFYSYYNYILPQRKAEKIFCLKGGPGTGKSTLMRKVGQHFIDKGEDVDFLWCSSDPGSLDGILVKKRNAAILDGTSPHIVDPKNPGAVDEIINLGEFWNEELIRKNRSRVISCNEKTAKLFGYVYGYLKCAQQQYEFLSHVLDESISYEKMREYKSQVCLKLDGISVLRRSESKIKRDSVLGKDIYTGEKRKFFAGAITPGGIKNNIISIIDNIERIIIIDVPIGFRSEKLLSQVSERFTDAGFDIEEYYCPMFPEDKLEHVVCPDADTAVVCSNEYHVIDTENVSGKVIRIKVEDDLDSAESELLKKIYEDIKESSRDCILKAIEILKEAKANHDILEDYYVPNMDFDAMDDLREYIIEKIEEK</sequence>
<protein>
    <recommendedName>
        <fullName evidence="3">ATPase</fullName>
    </recommendedName>
</protein>
<evidence type="ECO:0000313" key="2">
    <source>
        <dbReference type="Proteomes" id="UP000610862"/>
    </source>
</evidence>
<dbReference type="AlphaFoldDB" id="A0A926EC27"/>
<accession>A0A926EC27</accession>
<dbReference type="RefSeq" id="WP_187525591.1">
    <property type="nucleotide sequence ID" value="NZ_JACRTA010000003.1"/>
</dbReference>
<gene>
    <name evidence="1" type="ORF">H8692_09670</name>
</gene>
<dbReference type="SUPFAM" id="SSF52540">
    <property type="entry name" value="P-loop containing nucleoside triphosphate hydrolases"/>
    <property type="match status" value="1"/>
</dbReference>
<name>A0A926EC27_9FIRM</name>
<dbReference type="EMBL" id="JACRTA010000003">
    <property type="protein sequence ID" value="MBC8569022.1"/>
    <property type="molecule type" value="Genomic_DNA"/>
</dbReference>
<proteinExistence type="predicted"/>
<reference evidence="1" key="1">
    <citation type="submission" date="2020-08" db="EMBL/GenBank/DDBJ databases">
        <title>Genome public.</title>
        <authorList>
            <person name="Liu C."/>
            <person name="Sun Q."/>
        </authorList>
    </citation>
    <scope>NUCLEOTIDE SEQUENCE</scope>
    <source>
        <strain evidence="1">NSJ-24</strain>
    </source>
</reference>
<evidence type="ECO:0008006" key="3">
    <source>
        <dbReference type="Google" id="ProtNLM"/>
    </source>
</evidence>
<organism evidence="1 2">
    <name type="scientific">Lentihominibacter hominis</name>
    <dbReference type="NCBI Taxonomy" id="2763645"/>
    <lineage>
        <taxon>Bacteria</taxon>
        <taxon>Bacillati</taxon>
        <taxon>Bacillota</taxon>
        <taxon>Clostridia</taxon>
        <taxon>Peptostreptococcales</taxon>
        <taxon>Anaerovoracaceae</taxon>
        <taxon>Lentihominibacter</taxon>
    </lineage>
</organism>
<keyword evidence="2" id="KW-1185">Reference proteome</keyword>
<dbReference type="Proteomes" id="UP000610862">
    <property type="component" value="Unassembled WGS sequence"/>
</dbReference>